<dbReference type="EMBL" id="MU853332">
    <property type="protein sequence ID" value="KAK4117098.1"/>
    <property type="molecule type" value="Genomic_DNA"/>
</dbReference>
<dbReference type="InterPro" id="IPR023214">
    <property type="entry name" value="HAD_sf"/>
</dbReference>
<name>A0AAN6YXF3_9PEZI</name>
<evidence type="ECO:0000313" key="2">
    <source>
        <dbReference type="Proteomes" id="UP001302812"/>
    </source>
</evidence>
<comment type="caution">
    <text evidence="1">The sequence shown here is derived from an EMBL/GenBank/DDBJ whole genome shotgun (WGS) entry which is preliminary data.</text>
</comment>
<accession>A0AAN6YXF3</accession>
<gene>
    <name evidence="1" type="ORF">N656DRAFT_773113</name>
</gene>
<proteinExistence type="predicted"/>
<dbReference type="InterPro" id="IPR006357">
    <property type="entry name" value="HAD-SF_hydro_IIA"/>
</dbReference>
<dbReference type="AlphaFoldDB" id="A0AAN6YXF3"/>
<reference evidence="1" key="2">
    <citation type="submission" date="2023-05" db="EMBL/GenBank/DDBJ databases">
        <authorList>
            <consortium name="Lawrence Berkeley National Laboratory"/>
            <person name="Steindorff A."/>
            <person name="Hensen N."/>
            <person name="Bonometti L."/>
            <person name="Westerberg I."/>
            <person name="Brannstrom I.O."/>
            <person name="Guillou S."/>
            <person name="Cros-Aarteil S."/>
            <person name="Calhoun S."/>
            <person name="Haridas S."/>
            <person name="Kuo A."/>
            <person name="Mondo S."/>
            <person name="Pangilinan J."/>
            <person name="Riley R."/>
            <person name="Labutti K."/>
            <person name="Andreopoulos B."/>
            <person name="Lipzen A."/>
            <person name="Chen C."/>
            <person name="Yanf M."/>
            <person name="Daum C."/>
            <person name="Ng V."/>
            <person name="Clum A."/>
            <person name="Ohm R."/>
            <person name="Martin F."/>
            <person name="Silar P."/>
            <person name="Natvig D."/>
            <person name="Lalanne C."/>
            <person name="Gautier V."/>
            <person name="Ament-Velasquez S.L."/>
            <person name="Kruys A."/>
            <person name="Hutchinson M.I."/>
            <person name="Powell A.J."/>
            <person name="Barry K."/>
            <person name="Miller A.N."/>
            <person name="Grigoriev I.V."/>
            <person name="Debuchy R."/>
            <person name="Gladieux P."/>
            <person name="Thoren M.H."/>
            <person name="Johannesson H."/>
        </authorList>
    </citation>
    <scope>NUCLEOTIDE SEQUENCE</scope>
    <source>
        <strain evidence="1">CBS 508.74</strain>
    </source>
</reference>
<dbReference type="Pfam" id="PF13344">
    <property type="entry name" value="Hydrolase_6"/>
    <property type="match status" value="1"/>
</dbReference>
<evidence type="ECO:0000313" key="1">
    <source>
        <dbReference type="EMBL" id="KAK4117098.1"/>
    </source>
</evidence>
<protein>
    <submittedName>
        <fullName evidence="1">Uncharacterized protein</fullName>
    </submittedName>
</protein>
<keyword evidence="2" id="KW-1185">Reference proteome</keyword>
<sequence>MANMTDRALPKAQDMDRITQWVDFCLKVRTSTPWADKSNFGLVFAIENVVMADGSLLPGAAEAIKWLLEQKKPISFAFVTNLDGFTDHLQKDTLIRKFEEASIPITARRVVVRGKPFAFLVDGLGFDDEHVLVFSGQPEDEMRSLAEKCGFKPSKVWTPQDYLNRTEDVPLKAVMVWSDYPDWDEALDAMDSAFRSNPNAYLLVCCDDFVRATGGGAYRSISSHVVTHMLDNANVAVDDSDTAPRRWRWANRPQVIPVDNYGASICGELEARLEQLNLMENGRVSDMVQTVYFITSNLLQDAKNVERHLHRTRGGPRWRTFLVGGSLENGIEGDREYSPDASFPDIKAAVSAALAEQKRMPVP</sequence>
<dbReference type="Gene3D" id="3.40.50.1000">
    <property type="entry name" value="HAD superfamily/HAD-like"/>
    <property type="match status" value="2"/>
</dbReference>
<reference evidence="1" key="1">
    <citation type="journal article" date="2023" name="Mol. Phylogenet. Evol.">
        <title>Genome-scale phylogeny and comparative genomics of the fungal order Sordariales.</title>
        <authorList>
            <person name="Hensen N."/>
            <person name="Bonometti L."/>
            <person name="Westerberg I."/>
            <person name="Brannstrom I.O."/>
            <person name="Guillou S."/>
            <person name="Cros-Aarteil S."/>
            <person name="Calhoun S."/>
            <person name="Haridas S."/>
            <person name="Kuo A."/>
            <person name="Mondo S."/>
            <person name="Pangilinan J."/>
            <person name="Riley R."/>
            <person name="LaButti K."/>
            <person name="Andreopoulos B."/>
            <person name="Lipzen A."/>
            <person name="Chen C."/>
            <person name="Yan M."/>
            <person name="Daum C."/>
            <person name="Ng V."/>
            <person name="Clum A."/>
            <person name="Steindorff A."/>
            <person name="Ohm R.A."/>
            <person name="Martin F."/>
            <person name="Silar P."/>
            <person name="Natvig D.O."/>
            <person name="Lalanne C."/>
            <person name="Gautier V."/>
            <person name="Ament-Velasquez S.L."/>
            <person name="Kruys A."/>
            <person name="Hutchinson M.I."/>
            <person name="Powell A.J."/>
            <person name="Barry K."/>
            <person name="Miller A.N."/>
            <person name="Grigoriev I.V."/>
            <person name="Debuchy R."/>
            <person name="Gladieux P."/>
            <person name="Hiltunen Thoren M."/>
            <person name="Johannesson H."/>
        </authorList>
    </citation>
    <scope>NUCLEOTIDE SEQUENCE</scope>
    <source>
        <strain evidence="1">CBS 508.74</strain>
    </source>
</reference>
<dbReference type="Proteomes" id="UP001302812">
    <property type="component" value="Unassembled WGS sequence"/>
</dbReference>
<dbReference type="GeneID" id="89938127"/>
<dbReference type="RefSeq" id="XP_064674668.1">
    <property type="nucleotide sequence ID" value="XM_064814002.1"/>
</dbReference>
<organism evidence="1 2">
    <name type="scientific">Canariomyces notabilis</name>
    <dbReference type="NCBI Taxonomy" id="2074819"/>
    <lineage>
        <taxon>Eukaryota</taxon>
        <taxon>Fungi</taxon>
        <taxon>Dikarya</taxon>
        <taxon>Ascomycota</taxon>
        <taxon>Pezizomycotina</taxon>
        <taxon>Sordariomycetes</taxon>
        <taxon>Sordariomycetidae</taxon>
        <taxon>Sordariales</taxon>
        <taxon>Chaetomiaceae</taxon>
        <taxon>Canariomyces</taxon>
    </lineage>
</organism>